<reference evidence="1" key="1">
    <citation type="submission" date="2022-10" db="EMBL/GenBank/DDBJ databases">
        <title>The complete genomes of actinobacterial strains from the NBC collection.</title>
        <authorList>
            <person name="Joergensen T.S."/>
            <person name="Alvarez Arevalo M."/>
            <person name="Sterndorff E.B."/>
            <person name="Faurdal D."/>
            <person name="Vuksanovic O."/>
            <person name="Mourched A.-S."/>
            <person name="Charusanti P."/>
            <person name="Shaw S."/>
            <person name="Blin K."/>
            <person name="Weber T."/>
        </authorList>
    </citation>
    <scope>NUCLEOTIDE SEQUENCE</scope>
    <source>
        <strain evidence="1">NBC_01401</strain>
    </source>
</reference>
<dbReference type="EMBL" id="CP109535">
    <property type="protein sequence ID" value="WTY98585.1"/>
    <property type="molecule type" value="Genomic_DNA"/>
</dbReference>
<gene>
    <name evidence="1" type="ORF">OG626_28615</name>
</gene>
<accession>A0AAU3H068</accession>
<dbReference type="Pfam" id="PF07081">
    <property type="entry name" value="DUF1349"/>
    <property type="match status" value="1"/>
</dbReference>
<evidence type="ECO:0000313" key="1">
    <source>
        <dbReference type="EMBL" id="WTY98585.1"/>
    </source>
</evidence>
<name>A0AAU3H068_9ACTN</name>
<dbReference type="AlphaFoldDB" id="A0AAU3H068"/>
<proteinExistence type="predicted"/>
<dbReference type="Gene3D" id="2.60.120.200">
    <property type="match status" value="1"/>
</dbReference>
<organism evidence="1">
    <name type="scientific">Streptomyces sp. NBC_01401</name>
    <dbReference type="NCBI Taxonomy" id="2903854"/>
    <lineage>
        <taxon>Bacteria</taxon>
        <taxon>Bacillati</taxon>
        <taxon>Actinomycetota</taxon>
        <taxon>Actinomycetes</taxon>
        <taxon>Kitasatosporales</taxon>
        <taxon>Streptomycetaceae</taxon>
        <taxon>Streptomyces</taxon>
    </lineage>
</organism>
<protein>
    <submittedName>
        <fullName evidence="1">DUF1349 domain-containing protein</fullName>
    </submittedName>
</protein>
<dbReference type="InterPro" id="IPR013320">
    <property type="entry name" value="ConA-like_dom_sf"/>
</dbReference>
<dbReference type="PANTHER" id="PTHR35332:SF2">
    <property type="entry name" value="REGULATION OF ENOLASE PROTEIN 1"/>
    <property type="match status" value="1"/>
</dbReference>
<dbReference type="InterPro" id="IPR009784">
    <property type="entry name" value="DUF1349"/>
</dbReference>
<dbReference type="PANTHER" id="PTHR35332">
    <property type="entry name" value="REGULATION OF ENOLASE PROTEIN 1"/>
    <property type="match status" value="1"/>
</dbReference>
<sequence length="204" mass="21527">MTAVRLPELPFALEPAGPDGGWAYGEGVLTGTAGAKQDRFVPPGGDDLEPATDAPRLLGPAPEGDFQLIARVSVGFAAAFDAGVLYLHVGEREWAKLCLELSPERPTICTVVTRGHSDDVNSAVVEGDSCWLRLSRIGSSFAFHASADGEHWTFVRLFTLGTEEARAAARIGFLVQSPTGDGCAVSFDRIAFRPGGPGDLRDGS</sequence>
<dbReference type="SUPFAM" id="SSF49899">
    <property type="entry name" value="Concanavalin A-like lectins/glucanases"/>
    <property type="match status" value="1"/>
</dbReference>